<feature type="transmembrane region" description="Helical" evidence="11">
    <location>
        <begin position="31"/>
        <end position="52"/>
    </location>
</feature>
<proteinExistence type="predicted"/>
<dbReference type="GO" id="GO:0005886">
    <property type="term" value="C:plasma membrane"/>
    <property type="evidence" value="ECO:0007669"/>
    <property type="project" value="UniProtKB-SubCell"/>
</dbReference>
<evidence type="ECO:0000313" key="13">
    <source>
        <dbReference type="Proteomes" id="UP000221080"/>
    </source>
</evidence>
<dbReference type="SUPFAM" id="SSF81321">
    <property type="entry name" value="Family A G protein-coupled receptor-like"/>
    <property type="match status" value="1"/>
</dbReference>
<dbReference type="SMART" id="SM01381">
    <property type="entry name" value="7TM_GPCR_Srsx"/>
    <property type="match status" value="1"/>
</dbReference>
<sequence length="315" mass="36295">MMLTPVQNISFTTFTLTGFHDLGEWRPILSIPYLLMFLLSSTSNLTLIYLIITQRALHSPMCILIGLMAVVDLFMPMFCVPNMLLSFLFNWKGISLVGCLVQMFCIYFVGTFQSTILLWMALDRFFAICRPLYYHKYMRMPNFLKFIIFPVIRNLFFITTMVSWAGKLTFCETNEIDHCFCEHMALVQLACGDISINNALGLLAVFLTITTDFIFITISYIVILSSILRSGKACLKAVNTCITHIIVMTVSLTFALIAFMSYRIRNNFSPSSRVFLSTMYLLFPSCFNPIIYGVRTKEIREQFLKFMNHLKVFSK</sequence>
<evidence type="ECO:0000256" key="3">
    <source>
        <dbReference type="ARBA" id="ARBA00022606"/>
    </source>
</evidence>
<feature type="transmembrane region" description="Helical" evidence="11">
    <location>
        <begin position="202"/>
        <end position="228"/>
    </location>
</feature>
<dbReference type="PRINTS" id="PR00237">
    <property type="entry name" value="GPCRRHODOPSN"/>
</dbReference>
<dbReference type="AlphaFoldDB" id="A0A2D0STA8"/>
<dbReference type="Proteomes" id="UP000221080">
    <property type="component" value="Chromosome 17"/>
</dbReference>
<dbReference type="RefSeq" id="XP_017345928.1">
    <property type="nucleotide sequence ID" value="XM_017490439.3"/>
</dbReference>
<dbReference type="PROSITE" id="PS50262">
    <property type="entry name" value="G_PROTEIN_RECEP_F1_2"/>
    <property type="match status" value="1"/>
</dbReference>
<dbReference type="InterPro" id="IPR000276">
    <property type="entry name" value="GPCR_Rhodpsn"/>
</dbReference>
<evidence type="ECO:0000256" key="2">
    <source>
        <dbReference type="ARBA" id="ARBA00022475"/>
    </source>
</evidence>
<keyword evidence="6 11" id="KW-1133">Transmembrane helix</keyword>
<organism evidence="13 14">
    <name type="scientific">Ictalurus punctatus</name>
    <name type="common">Channel catfish</name>
    <name type="synonym">Silurus punctatus</name>
    <dbReference type="NCBI Taxonomy" id="7998"/>
    <lineage>
        <taxon>Eukaryota</taxon>
        <taxon>Metazoa</taxon>
        <taxon>Chordata</taxon>
        <taxon>Craniata</taxon>
        <taxon>Vertebrata</taxon>
        <taxon>Euteleostomi</taxon>
        <taxon>Actinopterygii</taxon>
        <taxon>Neopterygii</taxon>
        <taxon>Teleostei</taxon>
        <taxon>Ostariophysi</taxon>
        <taxon>Siluriformes</taxon>
        <taxon>Ictaluridae</taxon>
        <taxon>Ictalurus</taxon>
    </lineage>
</organism>
<evidence type="ECO:0000256" key="8">
    <source>
        <dbReference type="ARBA" id="ARBA00023136"/>
    </source>
</evidence>
<reference evidence="13" key="1">
    <citation type="journal article" date="2016" name="Nat. Commun.">
        <title>The channel catfish genome sequence provides insights into the evolution of scale formation in teleosts.</title>
        <authorList>
            <person name="Liu Z."/>
            <person name="Liu S."/>
            <person name="Yao J."/>
            <person name="Bao L."/>
            <person name="Zhang J."/>
            <person name="Li Y."/>
            <person name="Jiang C."/>
            <person name="Sun L."/>
            <person name="Wang R."/>
            <person name="Zhang Y."/>
            <person name="Zhou T."/>
            <person name="Zeng Q."/>
            <person name="Fu Q."/>
            <person name="Gao S."/>
            <person name="Li N."/>
            <person name="Koren S."/>
            <person name="Jiang Y."/>
            <person name="Zimin A."/>
            <person name="Xu P."/>
            <person name="Phillippy A.M."/>
            <person name="Geng X."/>
            <person name="Song L."/>
            <person name="Sun F."/>
            <person name="Li C."/>
            <person name="Wang X."/>
            <person name="Chen A."/>
            <person name="Jin Y."/>
            <person name="Yuan Z."/>
            <person name="Yang Y."/>
            <person name="Tan S."/>
            <person name="Peatman E."/>
            <person name="Lu J."/>
            <person name="Qin Z."/>
            <person name="Dunham R."/>
            <person name="Li Z."/>
            <person name="Sonstegard T."/>
            <person name="Feng J."/>
            <person name="Danzmann R.G."/>
            <person name="Schroeder S."/>
            <person name="Scheffler B."/>
            <person name="Duke M.V."/>
            <person name="Ballard L."/>
            <person name="Kucuktas H."/>
            <person name="Kaltenboeck L."/>
            <person name="Liu H."/>
            <person name="Armbruster J."/>
            <person name="Xie Y."/>
            <person name="Kirby M.L."/>
            <person name="Tian Y."/>
            <person name="Flanagan M.E."/>
            <person name="Mu W."/>
            <person name="Waldbieser G.C."/>
        </authorList>
    </citation>
    <scope>NUCLEOTIDE SEQUENCE [LARGE SCALE GENOMIC DNA]</scope>
    <source>
        <strain evidence="13">SDA103</strain>
    </source>
</reference>
<dbReference type="KEGG" id="ipu:108277635"/>
<dbReference type="OrthoDB" id="5969463at2759"/>
<feature type="transmembrane region" description="Helical" evidence="11">
    <location>
        <begin position="143"/>
        <end position="165"/>
    </location>
</feature>
<accession>A0A2D0STA8</accession>
<dbReference type="PRINTS" id="PR00245">
    <property type="entry name" value="OLFACTORYR"/>
</dbReference>
<evidence type="ECO:0000256" key="4">
    <source>
        <dbReference type="ARBA" id="ARBA00022692"/>
    </source>
</evidence>
<keyword evidence="8 11" id="KW-0472">Membrane</keyword>
<dbReference type="PANTHER" id="PTHR26450:SF391">
    <property type="entry name" value="ODORANT RECEPTOR-RELATED"/>
    <property type="match status" value="1"/>
</dbReference>
<keyword evidence="3" id="KW-0716">Sensory transduction</keyword>
<dbReference type="InterPro" id="IPR050402">
    <property type="entry name" value="OR51/52/56-like"/>
</dbReference>
<dbReference type="InterPro" id="IPR017452">
    <property type="entry name" value="GPCR_Rhodpsn_7TM"/>
</dbReference>
<keyword evidence="13" id="KW-1185">Reference proteome</keyword>
<evidence type="ECO:0000256" key="9">
    <source>
        <dbReference type="ARBA" id="ARBA00023170"/>
    </source>
</evidence>
<keyword evidence="7" id="KW-0297">G-protein coupled receptor</keyword>
<keyword evidence="10" id="KW-0807">Transducer</keyword>
<evidence type="ECO:0000313" key="14">
    <source>
        <dbReference type="RefSeq" id="XP_017345928.1"/>
    </source>
</evidence>
<evidence type="ECO:0000256" key="6">
    <source>
        <dbReference type="ARBA" id="ARBA00022989"/>
    </source>
</evidence>
<dbReference type="GO" id="GO:0004930">
    <property type="term" value="F:G protein-coupled receptor activity"/>
    <property type="evidence" value="ECO:0007669"/>
    <property type="project" value="UniProtKB-KW"/>
</dbReference>
<dbReference type="Pfam" id="PF13853">
    <property type="entry name" value="7tm_4"/>
    <property type="match status" value="1"/>
</dbReference>
<dbReference type="GeneID" id="108277635"/>
<dbReference type="InterPro" id="IPR000725">
    <property type="entry name" value="Olfact_rcpt"/>
</dbReference>
<dbReference type="GO" id="GO:0004984">
    <property type="term" value="F:olfactory receptor activity"/>
    <property type="evidence" value="ECO:0007669"/>
    <property type="project" value="InterPro"/>
</dbReference>
<keyword evidence="4 11" id="KW-0812">Transmembrane</keyword>
<protein>
    <submittedName>
        <fullName evidence="14">Olfactory receptor 52K1-like</fullName>
    </submittedName>
</protein>
<dbReference type="PANTHER" id="PTHR26450">
    <property type="entry name" value="OLFACTORY RECEPTOR 56B1-RELATED"/>
    <property type="match status" value="1"/>
</dbReference>
<evidence type="ECO:0000259" key="12">
    <source>
        <dbReference type="PROSITE" id="PS50262"/>
    </source>
</evidence>
<dbReference type="Gene3D" id="1.20.1070.10">
    <property type="entry name" value="Rhodopsin 7-helix transmembrane proteins"/>
    <property type="match status" value="1"/>
</dbReference>
<keyword evidence="2" id="KW-1003">Cell membrane</keyword>
<comment type="subcellular location">
    <subcellularLocation>
        <location evidence="1">Cell membrane</location>
        <topology evidence="1">Multi-pass membrane protein</topology>
    </subcellularLocation>
</comment>
<evidence type="ECO:0000256" key="5">
    <source>
        <dbReference type="ARBA" id="ARBA00022725"/>
    </source>
</evidence>
<dbReference type="FunFam" id="1.20.1070.10:FF:000013">
    <property type="entry name" value="Olfactory receptor"/>
    <property type="match status" value="1"/>
</dbReference>
<feature type="domain" description="G-protein coupled receptors family 1 profile" evidence="12">
    <location>
        <begin position="43"/>
        <end position="292"/>
    </location>
</feature>
<feature type="transmembrane region" description="Helical" evidence="11">
    <location>
        <begin position="94"/>
        <end position="122"/>
    </location>
</feature>
<gene>
    <name evidence="14" type="primary">LOC108277635</name>
</gene>
<keyword evidence="5" id="KW-0552">Olfaction</keyword>
<feature type="transmembrane region" description="Helical" evidence="11">
    <location>
        <begin position="240"/>
        <end position="262"/>
    </location>
</feature>
<evidence type="ECO:0000256" key="1">
    <source>
        <dbReference type="ARBA" id="ARBA00004651"/>
    </source>
</evidence>
<evidence type="ECO:0000256" key="7">
    <source>
        <dbReference type="ARBA" id="ARBA00023040"/>
    </source>
</evidence>
<name>A0A2D0STA8_ICTPU</name>
<feature type="transmembrane region" description="Helical" evidence="11">
    <location>
        <begin position="64"/>
        <end position="88"/>
    </location>
</feature>
<evidence type="ECO:0000256" key="10">
    <source>
        <dbReference type="ARBA" id="ARBA00023224"/>
    </source>
</evidence>
<reference evidence="14" key="2">
    <citation type="submission" date="2025-08" db="UniProtKB">
        <authorList>
            <consortium name="RefSeq"/>
        </authorList>
    </citation>
    <scope>IDENTIFICATION</scope>
    <source>
        <tissue evidence="14">Blood</tissue>
    </source>
</reference>
<feature type="transmembrane region" description="Helical" evidence="11">
    <location>
        <begin position="274"/>
        <end position="294"/>
    </location>
</feature>
<keyword evidence="9" id="KW-0675">Receptor</keyword>
<evidence type="ECO:0000256" key="11">
    <source>
        <dbReference type="SAM" id="Phobius"/>
    </source>
</evidence>